<keyword evidence="5 7" id="KW-1133">Transmembrane helix</keyword>
<dbReference type="GO" id="GO:0005886">
    <property type="term" value="C:plasma membrane"/>
    <property type="evidence" value="ECO:0007669"/>
    <property type="project" value="UniProtKB-SubCell"/>
</dbReference>
<sequence>MTRLLAALFGRLPIGWLQLGHNRMRMAAAVVGVAFANVLVMMQLGILGAIGGTVDRSYAPVRADILVSASDASTLSDGSPVARALMYRALAVPGVAGAAPLYVGRADWTRPDGTTAVLHVYGLLPEAAGFAGPAAAAGLPLLTRADTVLLDRRIRSVRPGSLPNFDARAPLEFELQGLRLSAVGSFEVGGGITADGALIASDQTFLRLFPRRIAGAPSHLLIDIAPGVDPAAVAAQVAAVLGRGLQLRPMAEAMAADRHYQITQRPVGVVFGFGVFIGLLVGLVIVYQVLSTDVADHLREYATFKAMGYPPRFFLSVIFEEALVLAVAGFVPGMALATLLYQILERASGLPVVMTPERPVLVFLGTVLACTISGALATRRLAAADPADLY</sequence>
<gene>
    <name evidence="9" type="ORF">SAMN05421795_102442</name>
</gene>
<evidence type="ECO:0000256" key="3">
    <source>
        <dbReference type="ARBA" id="ARBA00022475"/>
    </source>
</evidence>
<dbReference type="Proteomes" id="UP000186098">
    <property type="component" value="Unassembled WGS sequence"/>
</dbReference>
<dbReference type="RefSeq" id="WP_076364221.1">
    <property type="nucleotide sequence ID" value="NZ_FTOM01000002.1"/>
</dbReference>
<feature type="domain" description="ABC3 transporter permease C-terminal" evidence="8">
    <location>
        <begin position="273"/>
        <end position="385"/>
    </location>
</feature>
<dbReference type="InterPro" id="IPR051125">
    <property type="entry name" value="ABC-4/HrtB_transporter"/>
</dbReference>
<feature type="transmembrane region" description="Helical" evidence="7">
    <location>
        <begin position="27"/>
        <end position="50"/>
    </location>
</feature>
<comment type="subcellular location">
    <subcellularLocation>
        <location evidence="1">Cell membrane</location>
        <topology evidence="1">Multi-pass membrane protein</topology>
    </subcellularLocation>
</comment>
<dbReference type="STRING" id="407234.SAMN05421795_102442"/>
<protein>
    <submittedName>
        <fullName evidence="9">Putative ABC transport system permease protein</fullName>
    </submittedName>
</protein>
<keyword evidence="6 7" id="KW-0472">Membrane</keyword>
<keyword evidence="2" id="KW-0813">Transport</keyword>
<evidence type="ECO:0000256" key="6">
    <source>
        <dbReference type="ARBA" id="ARBA00023136"/>
    </source>
</evidence>
<accession>A0A1N7L1S9</accession>
<dbReference type="AlphaFoldDB" id="A0A1N7L1S9"/>
<evidence type="ECO:0000256" key="2">
    <source>
        <dbReference type="ARBA" id="ARBA00022448"/>
    </source>
</evidence>
<keyword evidence="10" id="KW-1185">Reference proteome</keyword>
<dbReference type="InterPro" id="IPR005891">
    <property type="entry name" value="DevC"/>
</dbReference>
<keyword evidence="3" id="KW-1003">Cell membrane</keyword>
<evidence type="ECO:0000256" key="1">
    <source>
        <dbReference type="ARBA" id="ARBA00004651"/>
    </source>
</evidence>
<feature type="transmembrane region" description="Helical" evidence="7">
    <location>
        <begin position="267"/>
        <end position="290"/>
    </location>
</feature>
<feature type="transmembrane region" description="Helical" evidence="7">
    <location>
        <begin position="313"/>
        <end position="340"/>
    </location>
</feature>
<evidence type="ECO:0000256" key="4">
    <source>
        <dbReference type="ARBA" id="ARBA00022692"/>
    </source>
</evidence>
<proteinExistence type="predicted"/>
<organism evidence="9 10">
    <name type="scientific">Phaeovulum vinaykumarii</name>
    <dbReference type="NCBI Taxonomy" id="407234"/>
    <lineage>
        <taxon>Bacteria</taxon>
        <taxon>Pseudomonadati</taxon>
        <taxon>Pseudomonadota</taxon>
        <taxon>Alphaproteobacteria</taxon>
        <taxon>Rhodobacterales</taxon>
        <taxon>Paracoccaceae</taxon>
        <taxon>Phaeovulum</taxon>
    </lineage>
</organism>
<dbReference type="OrthoDB" id="180999at2"/>
<dbReference type="Pfam" id="PF02687">
    <property type="entry name" value="FtsX"/>
    <property type="match status" value="1"/>
</dbReference>
<reference evidence="10" key="1">
    <citation type="submission" date="2017-01" db="EMBL/GenBank/DDBJ databases">
        <authorList>
            <person name="Varghese N."/>
            <person name="Submissions S."/>
        </authorList>
    </citation>
    <scope>NUCLEOTIDE SEQUENCE [LARGE SCALE GENOMIC DNA]</scope>
    <source>
        <strain evidence="10">DSM 18714</strain>
    </source>
</reference>
<dbReference type="NCBIfam" id="TIGR01185">
    <property type="entry name" value="devC"/>
    <property type="match status" value="1"/>
</dbReference>
<keyword evidence="4 7" id="KW-0812">Transmembrane</keyword>
<evidence type="ECO:0000259" key="8">
    <source>
        <dbReference type="Pfam" id="PF02687"/>
    </source>
</evidence>
<dbReference type="PANTHER" id="PTHR43738">
    <property type="entry name" value="ABC TRANSPORTER, MEMBRANE PROTEIN"/>
    <property type="match status" value="1"/>
</dbReference>
<name>A0A1N7L1S9_9RHOB</name>
<feature type="transmembrane region" description="Helical" evidence="7">
    <location>
        <begin position="360"/>
        <end position="382"/>
    </location>
</feature>
<dbReference type="PIRSF" id="PIRSF031773">
    <property type="entry name" value="DevC"/>
    <property type="match status" value="1"/>
</dbReference>
<evidence type="ECO:0000313" key="10">
    <source>
        <dbReference type="Proteomes" id="UP000186098"/>
    </source>
</evidence>
<dbReference type="PANTHER" id="PTHR43738:SF1">
    <property type="entry name" value="HEMIN TRANSPORT SYSTEM PERMEASE PROTEIN HRTB-RELATED"/>
    <property type="match status" value="1"/>
</dbReference>
<dbReference type="InterPro" id="IPR003838">
    <property type="entry name" value="ABC3_permease_C"/>
</dbReference>
<evidence type="ECO:0000256" key="7">
    <source>
        <dbReference type="SAM" id="Phobius"/>
    </source>
</evidence>
<dbReference type="EMBL" id="FTOM01000002">
    <property type="protein sequence ID" value="SIS67808.1"/>
    <property type="molecule type" value="Genomic_DNA"/>
</dbReference>
<evidence type="ECO:0000313" key="9">
    <source>
        <dbReference type="EMBL" id="SIS67808.1"/>
    </source>
</evidence>
<evidence type="ECO:0000256" key="5">
    <source>
        <dbReference type="ARBA" id="ARBA00022989"/>
    </source>
</evidence>